<evidence type="ECO:0000256" key="5">
    <source>
        <dbReference type="ARBA" id="ARBA00015938"/>
    </source>
</evidence>
<accession>A0A1R3X6X4</accession>
<dbReference type="PANTHER" id="PTHR43651">
    <property type="entry name" value="1,4-ALPHA-GLUCAN-BRANCHING ENZYME"/>
    <property type="match status" value="1"/>
</dbReference>
<dbReference type="Gene3D" id="2.60.40.1180">
    <property type="entry name" value="Golgi alpha-mannosidase II"/>
    <property type="match status" value="1"/>
</dbReference>
<organism evidence="18 19">
    <name type="scientific">Pontibaca methylaminivorans</name>
    <dbReference type="NCBI Taxonomy" id="515897"/>
    <lineage>
        <taxon>Bacteria</taxon>
        <taxon>Pseudomonadati</taxon>
        <taxon>Pseudomonadota</taxon>
        <taxon>Alphaproteobacteria</taxon>
        <taxon>Rhodobacterales</taxon>
        <taxon>Roseobacteraceae</taxon>
        <taxon>Pontibaca</taxon>
    </lineage>
</organism>
<feature type="active site" description="Nucleophile" evidence="15">
    <location>
        <position position="258"/>
    </location>
</feature>
<dbReference type="UniPathway" id="UPA00299"/>
<evidence type="ECO:0000313" key="19">
    <source>
        <dbReference type="Proteomes" id="UP000192455"/>
    </source>
</evidence>
<dbReference type="InterPro" id="IPR044901">
    <property type="entry name" value="Trehalose_TreZ_E-set_sf"/>
</dbReference>
<dbReference type="GO" id="GO:0005737">
    <property type="term" value="C:cytoplasm"/>
    <property type="evidence" value="ECO:0007669"/>
    <property type="project" value="UniProtKB-SubCell"/>
</dbReference>
<feature type="active site" description="Proton donor" evidence="15">
    <location>
        <position position="292"/>
    </location>
</feature>
<evidence type="ECO:0000256" key="8">
    <source>
        <dbReference type="ARBA" id="ARBA00023277"/>
    </source>
</evidence>
<evidence type="ECO:0000256" key="13">
    <source>
        <dbReference type="NCBIfam" id="TIGR02402"/>
    </source>
</evidence>
<evidence type="ECO:0000256" key="15">
    <source>
        <dbReference type="PIRSR" id="PIRSR006337-1"/>
    </source>
</evidence>
<keyword evidence="9 14" id="KW-0326">Glycosidase</keyword>
<proteinExistence type="inferred from homology"/>
<evidence type="ECO:0000256" key="11">
    <source>
        <dbReference type="ARBA" id="ARBA00033284"/>
    </source>
</evidence>
<keyword evidence="7 14" id="KW-0378">Hydrolase</keyword>
<sequence>MSAPARHWGGHLREGGAHFALWAPAQARLALRAGGHDQMMQPHGDGWFTCTAAGLRAGDAYHFVLEDGRTVPDPAARAQAGDVHGPSKLVDPAGFRWQNPGWQGRPWAEAVIYELHTGTFTPDGTFRAAIPRLAELADLGVTAIELMPIAQFPGNRGWGYDGVLPYAVHPAYGHPDDLRALVDAAHGLGLMVLLDVVYNHFGPEGNYLPLYAPDFFDPDRHTPWGAGIAWDRAPVRRFFIDNALYWLDEYRLDGLRLDAIDQIADASQPDILTELAQAVRTRFDREVHLTTEDNRNITRLHERKGDRVPLYTAEWNDDWHNAAHVIATNETAGYYRDFADNPHAHLARAMAEGFAWQGEVSPGTGAPRGQASAHLPPAAFVDFLQNHDQTGNRALGERIDALADPRAVRALRAMLLLSPHVPLLFMGEEYGETRPFLFFTDFQGDLAEAVRQGRRREFAQFGFDAQAIPDPNDPETFVASKLGWSRRTNAGAGALAWMRSLLAVRAREVTPHLGRAGGHAGRVLASAPAVVAVEWALDGAALAVLANLSDRPAPAPPAGGRAIWGEEGEGLGPWQVRARKAAP</sequence>
<dbReference type="STRING" id="515897.SAMN05421849_2362"/>
<keyword evidence="19" id="KW-1185">Reference proteome</keyword>
<dbReference type="SUPFAM" id="SSF51445">
    <property type="entry name" value="(Trans)glycosidases"/>
    <property type="match status" value="1"/>
</dbReference>
<dbReference type="PANTHER" id="PTHR43651:SF11">
    <property type="entry name" value="MALTO-OLIGOSYLTREHALOSE TREHALOHYDROLASE"/>
    <property type="match status" value="1"/>
</dbReference>
<dbReference type="GO" id="GO:0005992">
    <property type="term" value="P:trehalose biosynthetic process"/>
    <property type="evidence" value="ECO:0007669"/>
    <property type="project" value="UniProtKB-UniRule"/>
</dbReference>
<dbReference type="SMART" id="SM00642">
    <property type="entry name" value="Aamy"/>
    <property type="match status" value="1"/>
</dbReference>
<evidence type="ECO:0000256" key="9">
    <source>
        <dbReference type="ARBA" id="ARBA00023295"/>
    </source>
</evidence>
<dbReference type="NCBIfam" id="TIGR02402">
    <property type="entry name" value="trehalose_TreZ"/>
    <property type="match status" value="1"/>
</dbReference>
<dbReference type="SUPFAM" id="SSF81296">
    <property type="entry name" value="E set domains"/>
    <property type="match status" value="1"/>
</dbReference>
<evidence type="ECO:0000256" key="6">
    <source>
        <dbReference type="ARBA" id="ARBA00022490"/>
    </source>
</evidence>
<dbReference type="CDD" id="cd02853">
    <property type="entry name" value="E_set_MTHase_like_N"/>
    <property type="match status" value="1"/>
</dbReference>
<dbReference type="AlphaFoldDB" id="A0A1R3X6X4"/>
<dbReference type="RefSeq" id="WP_076650244.1">
    <property type="nucleotide sequence ID" value="NZ_FTPS01000002.1"/>
</dbReference>
<feature type="domain" description="Glycosyl hydrolase family 13 catalytic" evidence="17">
    <location>
        <begin position="89"/>
        <end position="456"/>
    </location>
</feature>
<name>A0A1R3X6X4_9RHOB</name>
<dbReference type="InterPro" id="IPR006047">
    <property type="entry name" value="GH13_cat_dom"/>
</dbReference>
<evidence type="ECO:0000256" key="4">
    <source>
        <dbReference type="ARBA" id="ARBA00012268"/>
    </source>
</evidence>
<dbReference type="InterPro" id="IPR017853">
    <property type="entry name" value="GH"/>
</dbReference>
<dbReference type="InterPro" id="IPR013780">
    <property type="entry name" value="Glyco_hydro_b"/>
</dbReference>
<evidence type="ECO:0000256" key="7">
    <source>
        <dbReference type="ARBA" id="ARBA00022801"/>
    </source>
</evidence>
<comment type="similarity">
    <text evidence="3 14">Belongs to the glycosyl hydrolase 13 family.</text>
</comment>
<evidence type="ECO:0000256" key="3">
    <source>
        <dbReference type="ARBA" id="ARBA00008061"/>
    </source>
</evidence>
<dbReference type="Proteomes" id="UP000192455">
    <property type="component" value="Unassembled WGS sequence"/>
</dbReference>
<dbReference type="InterPro" id="IPR014756">
    <property type="entry name" value="Ig_E-set"/>
</dbReference>
<evidence type="ECO:0000256" key="14">
    <source>
        <dbReference type="PIRNR" id="PIRNR006337"/>
    </source>
</evidence>
<dbReference type="Gene3D" id="3.20.20.80">
    <property type="entry name" value="Glycosidases"/>
    <property type="match status" value="1"/>
</dbReference>
<comment type="pathway">
    <text evidence="2 14">Glycan biosynthesis; trehalose biosynthesis.</text>
</comment>
<keyword evidence="6" id="KW-0963">Cytoplasm</keyword>
<dbReference type="InterPro" id="IPR012768">
    <property type="entry name" value="Trehalose_TreZ"/>
</dbReference>
<feature type="site" description="Transition state stabilizer" evidence="16">
    <location>
        <position position="388"/>
    </location>
</feature>
<dbReference type="OrthoDB" id="9800174at2"/>
<dbReference type="EMBL" id="FTPS01000002">
    <property type="protein sequence ID" value="SIT86665.1"/>
    <property type="molecule type" value="Genomic_DNA"/>
</dbReference>
<evidence type="ECO:0000256" key="10">
    <source>
        <dbReference type="ARBA" id="ARBA00032057"/>
    </source>
</evidence>
<evidence type="ECO:0000256" key="16">
    <source>
        <dbReference type="PIRSR" id="PIRSR006337-3"/>
    </source>
</evidence>
<dbReference type="Gene3D" id="1.10.10.760">
    <property type="entry name" value="E-set domains of sugar-utilizing enzymes"/>
    <property type="match status" value="1"/>
</dbReference>
<evidence type="ECO:0000259" key="17">
    <source>
        <dbReference type="SMART" id="SM00642"/>
    </source>
</evidence>
<protein>
    <recommendedName>
        <fullName evidence="5 13">Malto-oligosyltrehalose trehalohydrolase</fullName>
        <shortName evidence="14">MTHase</shortName>
        <ecNumber evidence="4 13">3.2.1.141</ecNumber>
    </recommendedName>
    <alternativeName>
        <fullName evidence="11 14">4-alpha-D-((1-&gt;4)-alpha-D-glucano)trehalose trehalohydrolase</fullName>
    </alternativeName>
    <alternativeName>
        <fullName evidence="10 14">Maltooligosyl trehalose trehalohydrolase</fullName>
    </alternativeName>
</protein>
<dbReference type="Pfam" id="PF00128">
    <property type="entry name" value="Alpha-amylase"/>
    <property type="match status" value="2"/>
</dbReference>
<comment type="catalytic activity">
    <reaction evidence="12 14">
        <text>hydrolysis of (1-&gt;4)-alpha-D-glucosidic linkage in 4-alpha-D-[(1-&gt;4)-alpha-D-glucanosyl]n trehalose to yield trehalose and (1-&gt;4)-alpha-D-glucan.</text>
        <dbReference type="EC" id="3.2.1.141"/>
    </reaction>
</comment>
<dbReference type="EC" id="3.2.1.141" evidence="4 13"/>
<evidence type="ECO:0000256" key="2">
    <source>
        <dbReference type="ARBA" id="ARBA00005199"/>
    </source>
</evidence>
<evidence type="ECO:0000313" key="18">
    <source>
        <dbReference type="EMBL" id="SIT86665.1"/>
    </source>
</evidence>
<dbReference type="GO" id="GO:0033942">
    <property type="term" value="F:4-alpha-D-(1-&gt;4)-alpha-D-glucanotrehalose trehalohydrolase activity"/>
    <property type="evidence" value="ECO:0007669"/>
    <property type="project" value="UniProtKB-EC"/>
</dbReference>
<dbReference type="InterPro" id="IPR013783">
    <property type="entry name" value="Ig-like_fold"/>
</dbReference>
<dbReference type="PIRSF" id="PIRSF006337">
    <property type="entry name" value="Trehalose_TreZ"/>
    <property type="match status" value="1"/>
</dbReference>
<dbReference type="CDD" id="cd11325">
    <property type="entry name" value="AmyAc_GTHase"/>
    <property type="match status" value="1"/>
</dbReference>
<comment type="subcellular location">
    <subcellularLocation>
        <location evidence="1 15">Cytoplasm</location>
    </subcellularLocation>
</comment>
<evidence type="ECO:0000256" key="1">
    <source>
        <dbReference type="ARBA" id="ARBA00004496"/>
    </source>
</evidence>
<keyword evidence="8" id="KW-0119">Carbohydrate metabolism</keyword>
<gene>
    <name evidence="18" type="ORF">SAMN05421849_2362</name>
</gene>
<reference evidence="18 19" key="1">
    <citation type="submission" date="2017-01" db="EMBL/GenBank/DDBJ databases">
        <authorList>
            <person name="Mah S.A."/>
            <person name="Swanson W.J."/>
            <person name="Moy G.W."/>
            <person name="Vacquier V.D."/>
        </authorList>
    </citation>
    <scope>NUCLEOTIDE SEQUENCE [LARGE SCALE GENOMIC DNA]</scope>
    <source>
        <strain evidence="18 19">DSM 21219</strain>
    </source>
</reference>
<evidence type="ECO:0000256" key="12">
    <source>
        <dbReference type="ARBA" id="ARBA00034013"/>
    </source>
</evidence>
<dbReference type="Gene3D" id="2.60.40.10">
    <property type="entry name" value="Immunoglobulins"/>
    <property type="match status" value="1"/>
</dbReference>